<feature type="compositionally biased region" description="Polar residues" evidence="5">
    <location>
        <begin position="233"/>
        <end position="258"/>
    </location>
</feature>
<feature type="region of interest" description="Disordered" evidence="5">
    <location>
        <begin position="232"/>
        <end position="263"/>
    </location>
</feature>
<name>A0ABR3Z2U9_9PEZI</name>
<dbReference type="InterPro" id="IPR000597">
    <property type="entry name" value="Ribosomal_uL3"/>
</dbReference>
<keyword evidence="7" id="KW-1185">Reference proteome</keyword>
<evidence type="ECO:0000256" key="4">
    <source>
        <dbReference type="ARBA" id="ARBA00035209"/>
    </source>
</evidence>
<evidence type="ECO:0000256" key="2">
    <source>
        <dbReference type="ARBA" id="ARBA00022980"/>
    </source>
</evidence>
<dbReference type="EMBL" id="JAWCUI010000032">
    <property type="protein sequence ID" value="KAL1894521.1"/>
    <property type="molecule type" value="Genomic_DNA"/>
</dbReference>
<organism evidence="6 7">
    <name type="scientific">Sporothrix stenoceras</name>
    <dbReference type="NCBI Taxonomy" id="5173"/>
    <lineage>
        <taxon>Eukaryota</taxon>
        <taxon>Fungi</taxon>
        <taxon>Dikarya</taxon>
        <taxon>Ascomycota</taxon>
        <taxon>Pezizomycotina</taxon>
        <taxon>Sordariomycetes</taxon>
        <taxon>Sordariomycetidae</taxon>
        <taxon>Ophiostomatales</taxon>
        <taxon>Ophiostomataceae</taxon>
        <taxon>Sporothrix</taxon>
    </lineage>
</organism>
<accession>A0ABR3Z2U9</accession>
<keyword evidence="3" id="KW-0687">Ribonucleoprotein</keyword>
<evidence type="ECO:0000256" key="5">
    <source>
        <dbReference type="SAM" id="MobiDB-lite"/>
    </source>
</evidence>
<reference evidence="6 7" key="1">
    <citation type="journal article" date="2024" name="IMA Fungus">
        <title>IMA Genome - F19 : A genome assembly and annotation guide to empower mycologists, including annotated draft genome sequences of Ceratocystis pirilliformis, Diaporthe australafricana, Fusarium ophioides, Paecilomyces lecythidis, and Sporothrix stenoceras.</title>
        <authorList>
            <person name="Aylward J."/>
            <person name="Wilson A.M."/>
            <person name="Visagie C.M."/>
            <person name="Spraker J."/>
            <person name="Barnes I."/>
            <person name="Buitendag C."/>
            <person name="Ceriani C."/>
            <person name="Del Mar Angel L."/>
            <person name="du Plessis D."/>
            <person name="Fuchs T."/>
            <person name="Gasser K."/>
            <person name="Kramer D."/>
            <person name="Li W."/>
            <person name="Munsamy K."/>
            <person name="Piso A."/>
            <person name="Price J.L."/>
            <person name="Sonnekus B."/>
            <person name="Thomas C."/>
            <person name="van der Nest A."/>
            <person name="van Dijk A."/>
            <person name="van Heerden A."/>
            <person name="van Vuuren N."/>
            <person name="Yilmaz N."/>
            <person name="Duong T.A."/>
            <person name="van der Merwe N.A."/>
            <person name="Wingfield M.J."/>
            <person name="Wingfield B.D."/>
        </authorList>
    </citation>
    <scope>NUCLEOTIDE SEQUENCE [LARGE SCALE GENOMIC DNA]</scope>
    <source>
        <strain evidence="6 7">CMW 5346</strain>
    </source>
</reference>
<feature type="region of interest" description="Disordered" evidence="5">
    <location>
        <begin position="65"/>
        <end position="102"/>
    </location>
</feature>
<gene>
    <name evidence="6" type="ORF">Sste5346_005756</name>
</gene>
<dbReference type="SUPFAM" id="SSF50447">
    <property type="entry name" value="Translation proteins"/>
    <property type="match status" value="1"/>
</dbReference>
<comment type="caution">
    <text evidence="6">The sequence shown here is derived from an EMBL/GenBank/DDBJ whole genome shotgun (WGS) entry which is preliminary data.</text>
</comment>
<dbReference type="InterPro" id="IPR019927">
    <property type="entry name" value="Ribosomal_uL3_bac/org-type"/>
</dbReference>
<comment type="similarity">
    <text evidence="1">Belongs to the universal ribosomal protein uL3 family.</text>
</comment>
<dbReference type="Pfam" id="PF00297">
    <property type="entry name" value="Ribosomal_L3"/>
    <property type="match status" value="1"/>
</dbReference>
<dbReference type="PANTHER" id="PTHR11229:SF8">
    <property type="entry name" value="LARGE RIBOSOMAL SUBUNIT PROTEIN UL3M"/>
    <property type="match status" value="1"/>
</dbReference>
<feature type="region of interest" description="Disordered" evidence="5">
    <location>
        <begin position="380"/>
        <end position="413"/>
    </location>
</feature>
<sequence length="413" mass="44335">MAPRLLPRCWAGLQRATATTTTMTMTAAEATAAKSIATHTATPVLSVAMAGRLVEGRRGVKYGWSTLPRRGSKPTRFNQQTAGLPAPTTGPAAALKRKENTTPLRTGVLATKRGMTAFYSKSGSRIPCTILELDNVQVVANKTRAKNGYWAVQIGSGNKRPATVTAPQLGYYEAKGIAPKQHLAEFHVRNESGLLLPGVTIQPDWFHIGQWVDVRSNSRGFGFAGGMKRHGFSGQNKTHGNSLNHRTIGTTGPSQGSGSRVMPGKKMPGRMGNERVTVQNLNVLQVDNDLGIVVVKGAVGGPKGALVKISDAIKKPQPAAAFIEKTRAIVEERSPLAAEQLEAARKRHLELKEARREGRIAELLSRGFSDLSIEEGIALEESEEAEFEEEAAFEAPIPEAALETPTETPAPRA</sequence>
<keyword evidence="2" id="KW-0689">Ribosomal protein</keyword>
<feature type="compositionally biased region" description="Low complexity" evidence="5">
    <location>
        <begin position="81"/>
        <end position="94"/>
    </location>
</feature>
<dbReference type="PANTHER" id="PTHR11229">
    <property type="entry name" value="50S RIBOSOMAL PROTEIN L3"/>
    <property type="match status" value="1"/>
</dbReference>
<evidence type="ECO:0000256" key="1">
    <source>
        <dbReference type="ARBA" id="ARBA00006540"/>
    </source>
</evidence>
<dbReference type="InterPro" id="IPR009000">
    <property type="entry name" value="Transl_B-barrel_sf"/>
</dbReference>
<evidence type="ECO:0000313" key="7">
    <source>
        <dbReference type="Proteomes" id="UP001583186"/>
    </source>
</evidence>
<feature type="compositionally biased region" description="Low complexity" evidence="5">
    <location>
        <begin position="393"/>
        <end position="403"/>
    </location>
</feature>
<protein>
    <recommendedName>
        <fullName evidence="4">Large ribosomal subunit protein uL3m</fullName>
    </recommendedName>
</protein>
<feature type="compositionally biased region" description="Acidic residues" evidence="5">
    <location>
        <begin position="380"/>
        <end position="392"/>
    </location>
</feature>
<evidence type="ECO:0000313" key="6">
    <source>
        <dbReference type="EMBL" id="KAL1894521.1"/>
    </source>
</evidence>
<evidence type="ECO:0000256" key="3">
    <source>
        <dbReference type="ARBA" id="ARBA00023274"/>
    </source>
</evidence>
<dbReference type="NCBIfam" id="TIGR03625">
    <property type="entry name" value="L3_bact"/>
    <property type="match status" value="1"/>
</dbReference>
<dbReference type="Gene3D" id="2.40.30.10">
    <property type="entry name" value="Translation factors"/>
    <property type="match status" value="2"/>
</dbReference>
<proteinExistence type="inferred from homology"/>
<dbReference type="Proteomes" id="UP001583186">
    <property type="component" value="Unassembled WGS sequence"/>
</dbReference>